<dbReference type="EMBL" id="CP003360">
    <property type="protein sequence ID" value="AFM27944.1"/>
    <property type="molecule type" value="Genomic_DNA"/>
</dbReference>
<dbReference type="InterPro" id="IPR036388">
    <property type="entry name" value="WH-like_DNA-bd_sf"/>
</dbReference>
<keyword evidence="2" id="KW-0238">DNA-binding</keyword>
<dbReference type="Pfam" id="PF00392">
    <property type="entry name" value="GntR"/>
    <property type="match status" value="1"/>
</dbReference>
<dbReference type="Proteomes" id="UP000006055">
    <property type="component" value="Chromosome"/>
</dbReference>
<dbReference type="OrthoDB" id="5343675at2"/>
<dbReference type="InterPro" id="IPR008920">
    <property type="entry name" value="TF_FadR/GntR_C"/>
</dbReference>
<accession>I4CEF3</accession>
<evidence type="ECO:0000256" key="1">
    <source>
        <dbReference type="ARBA" id="ARBA00023015"/>
    </source>
</evidence>
<evidence type="ECO:0000313" key="5">
    <source>
        <dbReference type="EMBL" id="AFM27944.1"/>
    </source>
</evidence>
<keyword evidence="6" id="KW-1185">Reference proteome</keyword>
<dbReference type="CDD" id="cd07377">
    <property type="entry name" value="WHTH_GntR"/>
    <property type="match status" value="1"/>
</dbReference>
<dbReference type="PANTHER" id="PTHR43537:SF43">
    <property type="entry name" value="GNTR-FAMILY TRANSCRIPTIONAL REGULATOR"/>
    <property type="match status" value="1"/>
</dbReference>
<organism evidence="5 6">
    <name type="scientific">Desulfomonile tiedjei (strain ATCC 49306 / DSM 6799 / DCB-1)</name>
    <dbReference type="NCBI Taxonomy" id="706587"/>
    <lineage>
        <taxon>Bacteria</taxon>
        <taxon>Pseudomonadati</taxon>
        <taxon>Thermodesulfobacteriota</taxon>
        <taxon>Desulfomonilia</taxon>
        <taxon>Desulfomonilales</taxon>
        <taxon>Desulfomonilaceae</taxon>
        <taxon>Desulfomonile</taxon>
    </lineage>
</organism>
<dbReference type="GO" id="GO:0003677">
    <property type="term" value="F:DNA binding"/>
    <property type="evidence" value="ECO:0007669"/>
    <property type="project" value="UniProtKB-KW"/>
</dbReference>
<evidence type="ECO:0000313" key="6">
    <source>
        <dbReference type="Proteomes" id="UP000006055"/>
    </source>
</evidence>
<sequence length="299" mass="33819">MFKPNEKGHKVSHYVVEQIRDAILKGEFKPGDRLASERELISQFQVSKASMREALRVLEGMGLIETRKGTGGGIFAAEVNMNTTVHSLTNFLHFKNVSVADITALRYFLEPRLAQIAVSKITENDIRILEIMTNDEVNAYPTKDQRGIGFHYYIARFSENPLLILIMDFIESLLADLKIKLNPRPDFYDEVGHDHFKIIECFRRKDVNGVRKEMASHVLRVGDYLAKRAGSAPFDASEFQLVGPTVPTVDREDQLIGSNHDRPLPLAAQKTLEDLGLFLKHVGNGDLYLIQVKSNQQPE</sequence>
<dbReference type="InterPro" id="IPR011711">
    <property type="entry name" value="GntR_C"/>
</dbReference>
<gene>
    <name evidence="5" type="ordered locus">Desti_5356</name>
</gene>
<keyword evidence="1" id="KW-0805">Transcription regulation</keyword>
<dbReference type="InterPro" id="IPR000524">
    <property type="entry name" value="Tscrpt_reg_HTH_GntR"/>
</dbReference>
<dbReference type="SUPFAM" id="SSF48008">
    <property type="entry name" value="GntR ligand-binding domain-like"/>
    <property type="match status" value="1"/>
</dbReference>
<dbReference type="InterPro" id="IPR036390">
    <property type="entry name" value="WH_DNA-bd_sf"/>
</dbReference>
<dbReference type="SUPFAM" id="SSF46785">
    <property type="entry name" value="Winged helix' DNA-binding domain"/>
    <property type="match status" value="1"/>
</dbReference>
<evidence type="ECO:0000259" key="4">
    <source>
        <dbReference type="PROSITE" id="PS50949"/>
    </source>
</evidence>
<dbReference type="Gene3D" id="1.10.10.10">
    <property type="entry name" value="Winged helix-like DNA-binding domain superfamily/Winged helix DNA-binding domain"/>
    <property type="match status" value="1"/>
</dbReference>
<dbReference type="KEGG" id="dti:Desti_5356"/>
<dbReference type="Gene3D" id="1.20.120.530">
    <property type="entry name" value="GntR ligand-binding domain-like"/>
    <property type="match status" value="1"/>
</dbReference>
<dbReference type="STRING" id="706587.Desti_5356"/>
<dbReference type="Pfam" id="PF07729">
    <property type="entry name" value="FCD"/>
    <property type="match status" value="1"/>
</dbReference>
<dbReference type="AlphaFoldDB" id="I4CEF3"/>
<dbReference type="PROSITE" id="PS50949">
    <property type="entry name" value="HTH_GNTR"/>
    <property type="match status" value="1"/>
</dbReference>
<dbReference type="PANTHER" id="PTHR43537">
    <property type="entry name" value="TRANSCRIPTIONAL REGULATOR, GNTR FAMILY"/>
    <property type="match status" value="1"/>
</dbReference>
<dbReference type="GO" id="GO:0003700">
    <property type="term" value="F:DNA-binding transcription factor activity"/>
    <property type="evidence" value="ECO:0007669"/>
    <property type="project" value="InterPro"/>
</dbReference>
<name>I4CEF3_DESTA</name>
<keyword evidence="3" id="KW-0804">Transcription</keyword>
<evidence type="ECO:0000256" key="3">
    <source>
        <dbReference type="ARBA" id="ARBA00023163"/>
    </source>
</evidence>
<reference evidence="6" key="1">
    <citation type="submission" date="2012-06" db="EMBL/GenBank/DDBJ databases">
        <title>Complete sequence of chromosome of Desulfomonile tiedjei DSM 6799.</title>
        <authorList>
            <person name="Lucas S."/>
            <person name="Copeland A."/>
            <person name="Lapidus A."/>
            <person name="Glavina del Rio T."/>
            <person name="Dalin E."/>
            <person name="Tice H."/>
            <person name="Bruce D."/>
            <person name="Goodwin L."/>
            <person name="Pitluck S."/>
            <person name="Peters L."/>
            <person name="Ovchinnikova G."/>
            <person name="Zeytun A."/>
            <person name="Lu M."/>
            <person name="Kyrpides N."/>
            <person name="Mavromatis K."/>
            <person name="Ivanova N."/>
            <person name="Brettin T."/>
            <person name="Detter J.C."/>
            <person name="Han C."/>
            <person name="Larimer F."/>
            <person name="Land M."/>
            <person name="Hauser L."/>
            <person name="Markowitz V."/>
            <person name="Cheng J.-F."/>
            <person name="Hugenholtz P."/>
            <person name="Woyke T."/>
            <person name="Wu D."/>
            <person name="Spring S."/>
            <person name="Schroeder M."/>
            <person name="Brambilla E."/>
            <person name="Klenk H.-P."/>
            <person name="Eisen J.A."/>
        </authorList>
    </citation>
    <scope>NUCLEOTIDE SEQUENCE [LARGE SCALE GENOMIC DNA]</scope>
    <source>
        <strain evidence="6">ATCC 49306 / DSM 6799 / DCB-1</strain>
    </source>
</reference>
<proteinExistence type="predicted"/>
<dbReference type="SMART" id="SM00895">
    <property type="entry name" value="FCD"/>
    <property type="match status" value="1"/>
</dbReference>
<dbReference type="PRINTS" id="PR00035">
    <property type="entry name" value="HTHGNTR"/>
</dbReference>
<dbReference type="SMART" id="SM00345">
    <property type="entry name" value="HTH_GNTR"/>
    <property type="match status" value="1"/>
</dbReference>
<dbReference type="RefSeq" id="WP_014813043.1">
    <property type="nucleotide sequence ID" value="NC_018025.1"/>
</dbReference>
<dbReference type="eggNOG" id="COG2186">
    <property type="taxonomic scope" value="Bacteria"/>
</dbReference>
<dbReference type="HOGENOM" id="CLU_017584_9_0_7"/>
<protein>
    <submittedName>
        <fullName evidence="5">Transcriptional regulator</fullName>
    </submittedName>
</protein>
<feature type="domain" description="HTH gntR-type" evidence="4">
    <location>
        <begin position="9"/>
        <end position="79"/>
    </location>
</feature>
<evidence type="ECO:0000256" key="2">
    <source>
        <dbReference type="ARBA" id="ARBA00023125"/>
    </source>
</evidence>